<gene>
    <name evidence="2" type="ORF">MGAL_10B054435</name>
</gene>
<name>A0A8B6HPG7_MYTGA</name>
<proteinExistence type="predicted"/>
<dbReference type="EMBL" id="UYJE01010311">
    <property type="protein sequence ID" value="VDI82029.1"/>
    <property type="molecule type" value="Genomic_DNA"/>
</dbReference>
<accession>A0A8B6HPG7</accession>
<sequence>TTTLSQYLDATSNVENTDCSGLLSRDIIVYVTLSVLVMVFGIGFCLIFVKYRTLSIEKNGSIQPLPQNGPNIENSLYDIIDETGMPRYLDSAGYNILIDDQTASPYVT</sequence>
<organism evidence="2 3">
    <name type="scientific">Mytilus galloprovincialis</name>
    <name type="common">Mediterranean mussel</name>
    <dbReference type="NCBI Taxonomy" id="29158"/>
    <lineage>
        <taxon>Eukaryota</taxon>
        <taxon>Metazoa</taxon>
        <taxon>Spiralia</taxon>
        <taxon>Lophotrochozoa</taxon>
        <taxon>Mollusca</taxon>
        <taxon>Bivalvia</taxon>
        <taxon>Autobranchia</taxon>
        <taxon>Pteriomorphia</taxon>
        <taxon>Mytilida</taxon>
        <taxon>Mytiloidea</taxon>
        <taxon>Mytilidae</taxon>
        <taxon>Mytilinae</taxon>
        <taxon>Mytilus</taxon>
    </lineage>
</organism>
<evidence type="ECO:0000313" key="3">
    <source>
        <dbReference type="Proteomes" id="UP000596742"/>
    </source>
</evidence>
<keyword evidence="1" id="KW-1133">Transmembrane helix</keyword>
<evidence type="ECO:0000256" key="1">
    <source>
        <dbReference type="SAM" id="Phobius"/>
    </source>
</evidence>
<keyword evidence="1" id="KW-0472">Membrane</keyword>
<feature type="transmembrane region" description="Helical" evidence="1">
    <location>
        <begin position="27"/>
        <end position="49"/>
    </location>
</feature>
<evidence type="ECO:0000313" key="2">
    <source>
        <dbReference type="EMBL" id="VDI82029.1"/>
    </source>
</evidence>
<dbReference type="Proteomes" id="UP000596742">
    <property type="component" value="Unassembled WGS sequence"/>
</dbReference>
<keyword evidence="1" id="KW-0812">Transmembrane</keyword>
<protein>
    <submittedName>
        <fullName evidence="2">Uncharacterized protein</fullName>
    </submittedName>
</protein>
<feature type="non-terminal residue" evidence="2">
    <location>
        <position position="108"/>
    </location>
</feature>
<reference evidence="2" key="1">
    <citation type="submission" date="2018-11" db="EMBL/GenBank/DDBJ databases">
        <authorList>
            <person name="Alioto T."/>
            <person name="Alioto T."/>
        </authorList>
    </citation>
    <scope>NUCLEOTIDE SEQUENCE</scope>
</reference>
<dbReference type="AlphaFoldDB" id="A0A8B6HPG7"/>
<keyword evidence="3" id="KW-1185">Reference proteome</keyword>
<comment type="caution">
    <text evidence="2">The sequence shown here is derived from an EMBL/GenBank/DDBJ whole genome shotgun (WGS) entry which is preliminary data.</text>
</comment>